<reference evidence="2" key="2">
    <citation type="journal article" date="2013" name="Nat. Commun.">
        <title>Genome of the Chinese tree shrew.</title>
        <authorList>
            <person name="Fan Y."/>
            <person name="Huang Z.Y."/>
            <person name="Cao C.C."/>
            <person name="Chen C.S."/>
            <person name="Chen Y.X."/>
            <person name="Fan D.D."/>
            <person name="He J."/>
            <person name="Hou H.L."/>
            <person name="Hu L."/>
            <person name="Hu X.T."/>
            <person name="Jiang X.T."/>
            <person name="Lai R."/>
            <person name="Lang Y.S."/>
            <person name="Liang B."/>
            <person name="Liao S.G."/>
            <person name="Mu D."/>
            <person name="Ma Y.Y."/>
            <person name="Niu Y.Y."/>
            <person name="Sun X.Q."/>
            <person name="Xia J.Q."/>
            <person name="Xiao J."/>
            <person name="Xiong Z.Q."/>
            <person name="Xu L."/>
            <person name="Yang L."/>
            <person name="Zhang Y."/>
            <person name="Zhao W."/>
            <person name="Zhao X.D."/>
            <person name="Zheng Y.T."/>
            <person name="Zhou J.M."/>
            <person name="Zhu Y.B."/>
            <person name="Zhang G.J."/>
            <person name="Wang J."/>
            <person name="Yao Y.G."/>
        </authorList>
    </citation>
    <scope>NUCLEOTIDE SEQUENCE [LARGE SCALE GENOMIC DNA]</scope>
</reference>
<organism evidence="1 2">
    <name type="scientific">Tupaia chinensis</name>
    <name type="common">Chinese tree shrew</name>
    <name type="synonym">Tupaia belangeri chinensis</name>
    <dbReference type="NCBI Taxonomy" id="246437"/>
    <lineage>
        <taxon>Eukaryota</taxon>
        <taxon>Metazoa</taxon>
        <taxon>Chordata</taxon>
        <taxon>Craniata</taxon>
        <taxon>Vertebrata</taxon>
        <taxon>Euteleostomi</taxon>
        <taxon>Mammalia</taxon>
        <taxon>Eutheria</taxon>
        <taxon>Euarchontoglires</taxon>
        <taxon>Scandentia</taxon>
        <taxon>Tupaiidae</taxon>
        <taxon>Tupaia</taxon>
    </lineage>
</organism>
<dbReference type="EMBL" id="KB320859">
    <property type="protein sequence ID" value="ELW61705.1"/>
    <property type="molecule type" value="Genomic_DNA"/>
</dbReference>
<accession>L9KFM8</accession>
<name>L9KFM8_TUPCH</name>
<keyword evidence="2" id="KW-1185">Reference proteome</keyword>
<reference evidence="2" key="1">
    <citation type="submission" date="2012-07" db="EMBL/GenBank/DDBJ databases">
        <title>Genome of the Chinese tree shrew, a rising model animal genetically related to primates.</title>
        <authorList>
            <person name="Zhang G."/>
            <person name="Fan Y."/>
            <person name="Yao Y."/>
            <person name="Huang Z."/>
        </authorList>
    </citation>
    <scope>NUCLEOTIDE SEQUENCE [LARGE SCALE GENOMIC DNA]</scope>
</reference>
<evidence type="ECO:0000313" key="1">
    <source>
        <dbReference type="EMBL" id="ELW61705.1"/>
    </source>
</evidence>
<dbReference type="InParanoid" id="L9KFM8"/>
<gene>
    <name evidence="1" type="ORF">TREES_T100005507</name>
</gene>
<dbReference type="Proteomes" id="UP000011518">
    <property type="component" value="Unassembled WGS sequence"/>
</dbReference>
<sequence length="124" mass="14138">MPLSLFVHLEEQDEWAGGNEIGAGIPVALPFFPTLLIYHHIEGVALCILHMACENVTSQEELHLSAPDQPSTTTASERLVYSLRPITNHVETWHYAYWRSESSPLGSNWKDIPRPATFDWKRRI</sequence>
<evidence type="ECO:0000313" key="2">
    <source>
        <dbReference type="Proteomes" id="UP000011518"/>
    </source>
</evidence>
<protein>
    <submittedName>
        <fullName evidence="1">Uncharacterized protein</fullName>
    </submittedName>
</protein>
<dbReference type="AlphaFoldDB" id="L9KFM8"/>
<proteinExistence type="predicted"/>